<dbReference type="InterPro" id="IPR051912">
    <property type="entry name" value="Alkylbase_DNA_Glycosylase/TA"/>
</dbReference>
<dbReference type="GO" id="GO:0008725">
    <property type="term" value="F:DNA-3-methyladenine glycosylase activity"/>
    <property type="evidence" value="ECO:0007669"/>
    <property type="project" value="TreeGrafter"/>
</dbReference>
<evidence type="ECO:0000256" key="4">
    <source>
        <dbReference type="ARBA" id="ARBA00022763"/>
    </source>
</evidence>
<dbReference type="SMART" id="SM00478">
    <property type="entry name" value="ENDO3c"/>
    <property type="match status" value="1"/>
</dbReference>
<keyword evidence="5" id="KW-0234">DNA repair</keyword>
<evidence type="ECO:0000256" key="2">
    <source>
        <dbReference type="ARBA" id="ARBA00010817"/>
    </source>
</evidence>
<evidence type="ECO:0000256" key="5">
    <source>
        <dbReference type="ARBA" id="ARBA00023204"/>
    </source>
</evidence>
<dbReference type="InterPro" id="IPR011257">
    <property type="entry name" value="DNA_glycosylase"/>
</dbReference>
<dbReference type="EC" id="3.2.2.21" evidence="3"/>
<keyword evidence="4" id="KW-0227">DNA damage</keyword>
<dbReference type="SUPFAM" id="SSF48150">
    <property type="entry name" value="DNA-glycosylase"/>
    <property type="match status" value="1"/>
</dbReference>
<dbReference type="RefSeq" id="WP_245747734.1">
    <property type="nucleotide sequence ID" value="NZ_FOVE01000001.1"/>
</dbReference>
<dbReference type="PANTHER" id="PTHR43003:SF5">
    <property type="entry name" value="DNA-3-METHYLADENINE GLYCOSYLASE"/>
    <property type="match status" value="1"/>
</dbReference>
<gene>
    <name evidence="7" type="ORF">SAMN05660284_00099</name>
</gene>
<evidence type="ECO:0000313" key="8">
    <source>
        <dbReference type="Proteomes" id="UP000242869"/>
    </source>
</evidence>
<reference evidence="8" key="1">
    <citation type="submission" date="2016-10" db="EMBL/GenBank/DDBJ databases">
        <authorList>
            <person name="Varghese N."/>
            <person name="Submissions S."/>
        </authorList>
    </citation>
    <scope>NUCLEOTIDE SEQUENCE [LARGE SCALE GENOMIC DNA]</scope>
    <source>
        <strain evidence="8">DSM 6150</strain>
    </source>
</reference>
<evidence type="ECO:0000259" key="6">
    <source>
        <dbReference type="SMART" id="SM00478"/>
    </source>
</evidence>
<keyword evidence="8" id="KW-1185">Reference proteome</keyword>
<feature type="domain" description="HhH-GPD" evidence="6">
    <location>
        <begin position="47"/>
        <end position="199"/>
    </location>
</feature>
<dbReference type="GO" id="GO:0005737">
    <property type="term" value="C:cytoplasm"/>
    <property type="evidence" value="ECO:0007669"/>
    <property type="project" value="TreeGrafter"/>
</dbReference>
<dbReference type="InterPro" id="IPR003265">
    <property type="entry name" value="HhH-GPD_domain"/>
</dbReference>
<name>A0A1I4V309_9NEIS</name>
<dbReference type="GO" id="GO:0006307">
    <property type="term" value="P:DNA alkylation repair"/>
    <property type="evidence" value="ECO:0007669"/>
    <property type="project" value="TreeGrafter"/>
</dbReference>
<dbReference type="STRING" id="83765.SAMN05660284_00099"/>
<dbReference type="GO" id="GO:0043916">
    <property type="term" value="F:DNA-7-methylguanine glycosylase activity"/>
    <property type="evidence" value="ECO:0007669"/>
    <property type="project" value="TreeGrafter"/>
</dbReference>
<proteinExistence type="inferred from homology"/>
<evidence type="ECO:0000256" key="3">
    <source>
        <dbReference type="ARBA" id="ARBA00012000"/>
    </source>
</evidence>
<dbReference type="Proteomes" id="UP000242869">
    <property type="component" value="Unassembled WGS sequence"/>
</dbReference>
<dbReference type="FunFam" id="1.10.340.30:FF:000004">
    <property type="entry name" value="DNA-3-methyladenine glycosylase II"/>
    <property type="match status" value="1"/>
</dbReference>
<dbReference type="Gene3D" id="1.10.1670.40">
    <property type="match status" value="1"/>
</dbReference>
<evidence type="ECO:0000256" key="1">
    <source>
        <dbReference type="ARBA" id="ARBA00000086"/>
    </source>
</evidence>
<dbReference type="PANTHER" id="PTHR43003">
    <property type="entry name" value="DNA-3-METHYLADENINE GLYCOSYLASE"/>
    <property type="match status" value="1"/>
</dbReference>
<dbReference type="GO" id="GO:0006285">
    <property type="term" value="P:base-excision repair, AP site formation"/>
    <property type="evidence" value="ECO:0007669"/>
    <property type="project" value="TreeGrafter"/>
</dbReference>
<comment type="similarity">
    <text evidence="2">Belongs to the alkylbase DNA glycosidase AlkA family.</text>
</comment>
<protein>
    <recommendedName>
        <fullName evidence="3">DNA-3-methyladenine glycosylase II</fullName>
        <ecNumber evidence="3">3.2.2.21</ecNumber>
    </recommendedName>
</protein>
<organism evidence="7 8">
    <name type="scientific">Formivibrio citricus</name>
    <dbReference type="NCBI Taxonomy" id="83765"/>
    <lineage>
        <taxon>Bacteria</taxon>
        <taxon>Pseudomonadati</taxon>
        <taxon>Pseudomonadota</taxon>
        <taxon>Betaproteobacteria</taxon>
        <taxon>Neisseriales</taxon>
        <taxon>Chitinibacteraceae</taxon>
        <taxon>Formivibrio</taxon>
    </lineage>
</organism>
<dbReference type="Pfam" id="PF00730">
    <property type="entry name" value="HhH-GPD"/>
    <property type="match status" value="1"/>
</dbReference>
<dbReference type="AlphaFoldDB" id="A0A1I4V309"/>
<dbReference type="Gene3D" id="1.10.340.30">
    <property type="entry name" value="Hypothetical protein, domain 2"/>
    <property type="match status" value="1"/>
</dbReference>
<dbReference type="GO" id="GO:0032993">
    <property type="term" value="C:protein-DNA complex"/>
    <property type="evidence" value="ECO:0007669"/>
    <property type="project" value="TreeGrafter"/>
</dbReference>
<dbReference type="EMBL" id="FOVE01000001">
    <property type="protein sequence ID" value="SFM95562.1"/>
    <property type="molecule type" value="Genomic_DNA"/>
</dbReference>
<evidence type="ECO:0000313" key="7">
    <source>
        <dbReference type="EMBL" id="SFM95562.1"/>
    </source>
</evidence>
<dbReference type="CDD" id="cd00056">
    <property type="entry name" value="ENDO3c"/>
    <property type="match status" value="1"/>
</dbReference>
<comment type="catalytic activity">
    <reaction evidence="1">
        <text>Hydrolysis of alkylated DNA, releasing 3-methyladenine, 3-methylguanine, 7-methylguanine and 7-methyladenine.</text>
        <dbReference type="EC" id="3.2.2.21"/>
    </reaction>
</comment>
<sequence length="205" mass="23102">MKPAYWEQACAELAGADPVMAELIGRYPGMSLVSKGDAFHTLARSVVGQQISVKAADSVWNRLEAALGGIESGKVLATGVDELRGCGLSARKVEYLSDLAAHHQSGRLDPAQWREWDDEAIIKELTSIRGIGRWTAEMFLIFHLMRPDVLPLDDIGLLRAIADHYHDGERRPRKQVQQQGELWRPWRSVATWYLWRSLDPVPVEY</sequence>
<dbReference type="GO" id="GO:0032131">
    <property type="term" value="F:alkylated DNA binding"/>
    <property type="evidence" value="ECO:0007669"/>
    <property type="project" value="TreeGrafter"/>
</dbReference>
<accession>A0A1I4V309</accession>